<dbReference type="InterPro" id="IPR017938">
    <property type="entry name" value="Riboflavin_synthase-like_b-brl"/>
</dbReference>
<dbReference type="InterPro" id="IPR029039">
    <property type="entry name" value="Flavoprotein-like_sf"/>
</dbReference>
<evidence type="ECO:0000256" key="13">
    <source>
        <dbReference type="SAM" id="MobiDB-lite"/>
    </source>
</evidence>
<evidence type="ECO:0000256" key="11">
    <source>
        <dbReference type="ARBA" id="ARBA00039088"/>
    </source>
</evidence>
<keyword evidence="8" id="KW-0521">NADP</keyword>
<dbReference type="FunFam" id="3.40.50.360:FF:000059">
    <property type="entry name" value="5-methyltetrahydrofolate-homocysteine methyltransferase reductase"/>
    <property type="match status" value="1"/>
</dbReference>
<evidence type="ECO:0000256" key="5">
    <source>
        <dbReference type="ARBA" id="ARBA00022643"/>
    </source>
</evidence>
<evidence type="ECO:0000313" key="16">
    <source>
        <dbReference type="EMBL" id="EXX70120.1"/>
    </source>
</evidence>
<feature type="compositionally biased region" description="Polar residues" evidence="13">
    <location>
        <begin position="184"/>
        <end position="201"/>
    </location>
</feature>
<comment type="caution">
    <text evidence="16">The sequence shown here is derived from an EMBL/GenBank/DDBJ whole genome shotgun (WGS) entry which is preliminary data.</text>
</comment>
<keyword evidence="10" id="KW-0486">Methionine biosynthesis</keyword>
<dbReference type="EC" id="1.16.1.8" evidence="11"/>
<feature type="domain" description="FAD-binding FR-type" evidence="15">
    <location>
        <begin position="262"/>
        <end position="519"/>
    </location>
</feature>
<dbReference type="InterPro" id="IPR017927">
    <property type="entry name" value="FAD-bd_FR_type"/>
</dbReference>
<evidence type="ECO:0000256" key="8">
    <source>
        <dbReference type="ARBA" id="ARBA00022857"/>
    </source>
</evidence>
<keyword evidence="3" id="KW-0028">Amino-acid biosynthesis</keyword>
<evidence type="ECO:0000256" key="12">
    <source>
        <dbReference type="ARBA" id="ARBA00040659"/>
    </source>
</evidence>
<dbReference type="GO" id="GO:0009086">
    <property type="term" value="P:methionine biosynthetic process"/>
    <property type="evidence" value="ECO:0007669"/>
    <property type="project" value="UniProtKB-KW"/>
</dbReference>
<dbReference type="GO" id="GO:0005829">
    <property type="term" value="C:cytosol"/>
    <property type="evidence" value="ECO:0007669"/>
    <property type="project" value="TreeGrafter"/>
</dbReference>
<gene>
    <name evidence="16" type="ORF">RirG_090370</name>
</gene>
<evidence type="ECO:0000313" key="17">
    <source>
        <dbReference type="Proteomes" id="UP000022910"/>
    </source>
</evidence>
<dbReference type="HOGENOM" id="CLU_001570_17_7_1"/>
<keyword evidence="4" id="KW-0285">Flavoprotein</keyword>
<protein>
    <recommendedName>
        <fullName evidence="12">Methionine synthase reductase</fullName>
        <ecNumber evidence="11">1.16.1.8</ecNumber>
    </recommendedName>
</protein>
<dbReference type="PANTHER" id="PTHR19384">
    <property type="entry name" value="NITRIC OXIDE SYNTHASE-RELATED"/>
    <property type="match status" value="1"/>
</dbReference>
<keyword evidence="9" id="KW-0560">Oxidoreductase</keyword>
<reference evidence="16 17" key="1">
    <citation type="submission" date="2014-02" db="EMBL/GenBank/DDBJ databases">
        <title>Single nucleus genome sequencing reveals high similarity among nuclei of an endomycorrhizal fungus.</title>
        <authorList>
            <person name="Lin K."/>
            <person name="Geurts R."/>
            <person name="Zhang Z."/>
            <person name="Limpens E."/>
            <person name="Saunders D.G."/>
            <person name="Mu D."/>
            <person name="Pang E."/>
            <person name="Cao H."/>
            <person name="Cha H."/>
            <person name="Lin T."/>
            <person name="Zhou Q."/>
            <person name="Shang Y."/>
            <person name="Li Y."/>
            <person name="Ivanov S."/>
            <person name="Sharma T."/>
            <person name="Velzen R.V."/>
            <person name="Ruijter N.D."/>
            <person name="Aanen D.K."/>
            <person name="Win J."/>
            <person name="Kamoun S."/>
            <person name="Bisseling T."/>
            <person name="Huang S."/>
        </authorList>
    </citation>
    <scope>NUCLEOTIDE SEQUENCE [LARGE SCALE GENOMIC DNA]</scope>
    <source>
        <strain evidence="17">DAOM197198w</strain>
    </source>
</reference>
<accession>A0A015JS55</accession>
<dbReference type="OrthoDB" id="1856718at2759"/>
<evidence type="ECO:0000256" key="10">
    <source>
        <dbReference type="ARBA" id="ARBA00023167"/>
    </source>
</evidence>
<dbReference type="Pfam" id="PF00258">
    <property type="entry name" value="Flavodoxin_1"/>
    <property type="match status" value="1"/>
</dbReference>
<evidence type="ECO:0000256" key="7">
    <source>
        <dbReference type="ARBA" id="ARBA00022827"/>
    </source>
</evidence>
<comment type="cofactor">
    <cofactor evidence="1">
        <name>FMN</name>
        <dbReference type="ChEBI" id="CHEBI:58210"/>
    </cofactor>
</comment>
<dbReference type="InterPro" id="IPR003097">
    <property type="entry name" value="CysJ-like_FAD-binding"/>
</dbReference>
<dbReference type="InterPro" id="IPR001094">
    <property type="entry name" value="Flavdoxin-like"/>
</dbReference>
<evidence type="ECO:0000259" key="15">
    <source>
        <dbReference type="PROSITE" id="PS51384"/>
    </source>
</evidence>
<dbReference type="FunFam" id="3.40.50.80:FF:000001">
    <property type="entry name" value="NADPH--cytochrome P450 reductase 1"/>
    <property type="match status" value="1"/>
</dbReference>
<dbReference type="PRINTS" id="PR00369">
    <property type="entry name" value="FLAVODOXIN"/>
</dbReference>
<dbReference type="InterPro" id="IPR023173">
    <property type="entry name" value="NADPH_Cyt_P450_Rdtase_alpha"/>
</dbReference>
<evidence type="ECO:0000259" key="14">
    <source>
        <dbReference type="PROSITE" id="PS50902"/>
    </source>
</evidence>
<dbReference type="GO" id="GO:0050667">
    <property type="term" value="P:homocysteine metabolic process"/>
    <property type="evidence" value="ECO:0007669"/>
    <property type="project" value="TreeGrafter"/>
</dbReference>
<evidence type="ECO:0000256" key="9">
    <source>
        <dbReference type="ARBA" id="ARBA00023002"/>
    </source>
</evidence>
<evidence type="ECO:0000256" key="4">
    <source>
        <dbReference type="ARBA" id="ARBA00022630"/>
    </source>
</evidence>
<feature type="domain" description="Flavodoxin-like" evidence="14">
    <location>
        <begin position="9"/>
        <end position="150"/>
    </location>
</feature>
<dbReference type="InterPro" id="IPR001433">
    <property type="entry name" value="OxRdtase_FAD/NAD-bd"/>
</dbReference>
<keyword evidence="6" id="KW-0949">S-adenosyl-L-methionine</keyword>
<name>A0A015JS55_RHIIW</name>
<dbReference type="Gene3D" id="2.40.30.10">
    <property type="entry name" value="Translation factors"/>
    <property type="match status" value="1"/>
</dbReference>
<evidence type="ECO:0000256" key="2">
    <source>
        <dbReference type="ARBA" id="ARBA00001974"/>
    </source>
</evidence>
<dbReference type="Pfam" id="PF00175">
    <property type="entry name" value="NAD_binding_1"/>
    <property type="match status" value="1"/>
</dbReference>
<dbReference type="InterPro" id="IPR001709">
    <property type="entry name" value="Flavoprot_Pyr_Nucl_cyt_Rdtase"/>
</dbReference>
<evidence type="ECO:0000256" key="6">
    <source>
        <dbReference type="ARBA" id="ARBA00022691"/>
    </source>
</evidence>
<feature type="region of interest" description="Disordered" evidence="13">
    <location>
        <begin position="184"/>
        <end position="203"/>
    </location>
</feature>
<dbReference type="GO" id="GO:0050660">
    <property type="term" value="F:flavin adenine dinucleotide binding"/>
    <property type="evidence" value="ECO:0007669"/>
    <property type="project" value="TreeGrafter"/>
</dbReference>
<dbReference type="PROSITE" id="PS50902">
    <property type="entry name" value="FLAVODOXIN_LIKE"/>
    <property type="match status" value="1"/>
</dbReference>
<dbReference type="STRING" id="1432141.A0A015JS55"/>
<organism evidence="16 17">
    <name type="scientific">Rhizophagus irregularis (strain DAOM 197198w)</name>
    <name type="common">Glomus intraradices</name>
    <dbReference type="NCBI Taxonomy" id="1432141"/>
    <lineage>
        <taxon>Eukaryota</taxon>
        <taxon>Fungi</taxon>
        <taxon>Fungi incertae sedis</taxon>
        <taxon>Mucoromycota</taxon>
        <taxon>Glomeromycotina</taxon>
        <taxon>Glomeromycetes</taxon>
        <taxon>Glomerales</taxon>
        <taxon>Glomeraceae</taxon>
        <taxon>Rhizophagus</taxon>
    </lineage>
</organism>
<dbReference type="InterPro" id="IPR039261">
    <property type="entry name" value="FNR_nucleotide-bd"/>
</dbReference>
<dbReference type="AlphaFoldDB" id="A0A015JS55"/>
<dbReference type="Gene3D" id="1.20.990.10">
    <property type="entry name" value="NADPH-cytochrome p450 Reductase, Chain A, domain 3"/>
    <property type="match status" value="1"/>
</dbReference>
<dbReference type="PANTHER" id="PTHR19384:SF84">
    <property type="entry name" value="METHIONINE SYNTHASE REDUCTASE"/>
    <property type="match status" value="1"/>
</dbReference>
<evidence type="ECO:0000256" key="1">
    <source>
        <dbReference type="ARBA" id="ARBA00001917"/>
    </source>
</evidence>
<dbReference type="PROSITE" id="PS51384">
    <property type="entry name" value="FAD_FR"/>
    <property type="match status" value="1"/>
</dbReference>
<dbReference type="FunFam" id="1.20.990.10:FF:000007">
    <property type="entry name" value="Methionine synthase reductase"/>
    <property type="match status" value="1"/>
</dbReference>
<dbReference type="EMBL" id="JEMT01016683">
    <property type="protein sequence ID" value="EXX70120.1"/>
    <property type="molecule type" value="Genomic_DNA"/>
</dbReference>
<dbReference type="GO" id="GO:0030586">
    <property type="term" value="F:[methionine synthase] reductase (NADPH) activity"/>
    <property type="evidence" value="ECO:0007669"/>
    <property type="project" value="UniProtKB-EC"/>
</dbReference>
<dbReference type="Pfam" id="PF00667">
    <property type="entry name" value="FAD_binding_1"/>
    <property type="match status" value="1"/>
</dbReference>
<keyword evidence="17" id="KW-1185">Reference proteome</keyword>
<dbReference type="PRINTS" id="PR00371">
    <property type="entry name" value="FPNCR"/>
</dbReference>
<dbReference type="SUPFAM" id="SSF52343">
    <property type="entry name" value="Ferredoxin reductase-like, C-terminal NADP-linked domain"/>
    <property type="match status" value="1"/>
</dbReference>
<dbReference type="GO" id="GO:0010181">
    <property type="term" value="F:FMN binding"/>
    <property type="evidence" value="ECO:0007669"/>
    <property type="project" value="InterPro"/>
</dbReference>
<keyword evidence="5" id="KW-0288">FMN</keyword>
<keyword evidence="7" id="KW-0274">FAD</keyword>
<dbReference type="SUPFAM" id="SSF52218">
    <property type="entry name" value="Flavoproteins"/>
    <property type="match status" value="1"/>
</dbReference>
<dbReference type="Gene3D" id="3.40.50.360">
    <property type="match status" value="1"/>
</dbReference>
<dbReference type="OMA" id="LFFGHQR"/>
<dbReference type="InterPro" id="IPR008254">
    <property type="entry name" value="Flavodoxin/NO_synth"/>
</dbReference>
<sequence>MASEKSSRFVILYASQTGNAEWIAKNIHQEASERGFVNECYVMEEIDKFDLSKENVLILVTSNTGDGDPPDNATKFFRFLRKIKSNTFLSHLKFTILGLGDTNYTNFNNTAKRLEKRMIDLGAAPFYNKGLADDAMGLETTVDPWIANLWPELVKVCVQKGKDNNNTQVENIIESVKTLSINGKTESNETSLPLETPNGQSVDKKMGIASGTKIMLDLSELAKVEQFTALPRIPTVICKIIKSNEERIINSPTLPTLINTPTPIVNTRLDAVRCLTHPEALKRTIHLELEIKDYREKLEFIPGDSFGIIAPNNEKLCLGILKTLEIDENEANQEISVESAEGTELPSHLRNAKSTSIIELLRYGVDLNSLPRKALLRLLAEYTTNEEEKKTLLFLCSKQGSVQFNLLREQVPTLLDLLITFPSSKPPLERLLDVLPPHQPRYYSIVNSPLVNRDLLHFAFNIVDYKTPVPYNVRKYGVCTPWLDNLSGYAKEINKRVPLTTDINIPIFMKPNSNEFAVPSDISRPIIMIGPGTGVAPFVGFIQHREQQIIAERKLNNIEKTFGEMWLFYGCRDIEKDYLYREELERFSENGFLKELLVVISRAPNAGLNGNPKYVQDLLRKRGQEIYELLDQKNAMIFVCGDAQGMAKGVNDALADILVEHGKIQKSDALKILTQWISDKRYLRDLVR</sequence>
<dbReference type="Gene3D" id="3.40.50.80">
    <property type="entry name" value="Nucleotide-binding domain of ferredoxin-NADP reductase (FNR) module"/>
    <property type="match status" value="1"/>
</dbReference>
<comment type="cofactor">
    <cofactor evidence="2">
        <name>FAD</name>
        <dbReference type="ChEBI" id="CHEBI:57692"/>
    </cofactor>
</comment>
<dbReference type="SUPFAM" id="SSF63380">
    <property type="entry name" value="Riboflavin synthase domain-like"/>
    <property type="match status" value="1"/>
</dbReference>
<dbReference type="Proteomes" id="UP000022910">
    <property type="component" value="Unassembled WGS sequence"/>
</dbReference>
<evidence type="ECO:0000256" key="3">
    <source>
        <dbReference type="ARBA" id="ARBA00022605"/>
    </source>
</evidence>
<proteinExistence type="predicted"/>